<feature type="domain" description="Sigma-54 factor interaction" evidence="9">
    <location>
        <begin position="148"/>
        <end position="377"/>
    </location>
</feature>
<dbReference type="CDD" id="cd17574">
    <property type="entry name" value="REC_OmpR"/>
    <property type="match status" value="1"/>
</dbReference>
<feature type="modified residue" description="4-aspartylphosphate" evidence="8">
    <location>
        <position position="61"/>
    </location>
</feature>
<dbReference type="SMART" id="SM00448">
    <property type="entry name" value="REC"/>
    <property type="match status" value="1"/>
</dbReference>
<evidence type="ECO:0000256" key="6">
    <source>
        <dbReference type="ARBA" id="ARBA00023125"/>
    </source>
</evidence>
<reference evidence="11 12" key="1">
    <citation type="journal article" date="2020" name="Nature">
        <title>Bacterial chemolithoautotrophy via manganese oxidation.</title>
        <authorList>
            <person name="Yu H."/>
            <person name="Leadbetter J.R."/>
        </authorList>
    </citation>
    <scope>NUCLEOTIDE SEQUENCE [LARGE SCALE GENOMIC DNA]</scope>
    <source>
        <strain evidence="11 12">Mn-1</strain>
    </source>
</reference>
<sequence>MNTEIGPKEKHVLVVDDEESVRRYLATLLTSEGYEVSCAEGGEEALAMIKQQLSPSAVILDVMMPQVDGLETLRRIREMDEALPVIMLSAVGQTATIVKAMKMGASDYLTKPFEDEELGITLEKVFDRMTLVREVEDLRDQLNKTSDFISINDEMIRIKEMIRKIAGTDATVLVLGESGVGKELIARAIHDQSLRRDKIMVRVNCAALPSELLESELFGFERGAFTGAMRGKMGKFELANGGTIFLDEIAEMSPGLQAKLLHVLQDGEFSKLGGKKDLKVDVRIVAATNQNLERAIKEGRFREDLYYRLNVVKILVPPLRERKEDIPILCQHFFKKFRAQYDSDMEKVPETILEAFMSYAWPGNIRELENMMRRLVVLRDEKYVLKEMVLPVEARPEQEKAPSLEPLSLKEISKRKTVEVERDAIFKALVENNWNKKRAAETLNISYRALQYKIKEYGIDR</sequence>
<dbReference type="RefSeq" id="WP_168058884.1">
    <property type="nucleotide sequence ID" value="NZ_VTOW01000001.1"/>
</dbReference>
<dbReference type="SUPFAM" id="SSF46689">
    <property type="entry name" value="Homeodomain-like"/>
    <property type="match status" value="1"/>
</dbReference>
<dbReference type="Gene3D" id="3.40.50.300">
    <property type="entry name" value="P-loop containing nucleotide triphosphate hydrolases"/>
    <property type="match status" value="1"/>
</dbReference>
<dbReference type="Pfam" id="PF25601">
    <property type="entry name" value="AAA_lid_14"/>
    <property type="match status" value="1"/>
</dbReference>
<dbReference type="EMBL" id="VTOW01000001">
    <property type="protein sequence ID" value="NKE70647.1"/>
    <property type="molecule type" value="Genomic_DNA"/>
</dbReference>
<dbReference type="PANTHER" id="PTHR32071">
    <property type="entry name" value="TRANSCRIPTIONAL REGULATORY PROTEIN"/>
    <property type="match status" value="1"/>
</dbReference>
<dbReference type="InterPro" id="IPR025943">
    <property type="entry name" value="Sigma_54_int_dom_ATP-bd_2"/>
</dbReference>
<gene>
    <name evidence="11" type="ORF">MNODULE_07850</name>
</gene>
<dbReference type="GO" id="GO:0000160">
    <property type="term" value="P:phosphorelay signal transduction system"/>
    <property type="evidence" value="ECO:0007669"/>
    <property type="project" value="UniProtKB-KW"/>
</dbReference>
<evidence type="ECO:0000259" key="9">
    <source>
        <dbReference type="PROSITE" id="PS50045"/>
    </source>
</evidence>
<dbReference type="Pfam" id="PF02954">
    <property type="entry name" value="HTH_8"/>
    <property type="match status" value="1"/>
</dbReference>
<keyword evidence="5" id="KW-0805">Transcription regulation</keyword>
<dbReference type="InterPro" id="IPR058031">
    <property type="entry name" value="AAA_lid_NorR"/>
</dbReference>
<dbReference type="GO" id="GO:0043565">
    <property type="term" value="F:sequence-specific DNA binding"/>
    <property type="evidence" value="ECO:0007669"/>
    <property type="project" value="InterPro"/>
</dbReference>
<evidence type="ECO:0000313" key="11">
    <source>
        <dbReference type="EMBL" id="NKE70647.1"/>
    </source>
</evidence>
<dbReference type="PROSITE" id="PS00688">
    <property type="entry name" value="SIGMA54_INTERACT_3"/>
    <property type="match status" value="1"/>
</dbReference>
<evidence type="ECO:0000313" key="12">
    <source>
        <dbReference type="Proteomes" id="UP000534783"/>
    </source>
</evidence>
<dbReference type="InterPro" id="IPR009057">
    <property type="entry name" value="Homeodomain-like_sf"/>
</dbReference>
<dbReference type="PROSITE" id="PS00676">
    <property type="entry name" value="SIGMA54_INTERACT_2"/>
    <property type="match status" value="1"/>
</dbReference>
<dbReference type="PROSITE" id="PS00675">
    <property type="entry name" value="SIGMA54_INTERACT_1"/>
    <property type="match status" value="1"/>
</dbReference>
<dbReference type="Proteomes" id="UP000534783">
    <property type="component" value="Unassembled WGS sequence"/>
</dbReference>
<evidence type="ECO:0000256" key="7">
    <source>
        <dbReference type="ARBA" id="ARBA00023163"/>
    </source>
</evidence>
<dbReference type="SMART" id="SM00382">
    <property type="entry name" value="AAA"/>
    <property type="match status" value="1"/>
</dbReference>
<name>A0A7X6DNV2_9BACT</name>
<dbReference type="PROSITE" id="PS50110">
    <property type="entry name" value="RESPONSE_REGULATORY"/>
    <property type="match status" value="1"/>
</dbReference>
<protein>
    <submittedName>
        <fullName evidence="11">Sigma-54-dependent Fis family transcriptional regulator</fullName>
    </submittedName>
</protein>
<evidence type="ECO:0000259" key="10">
    <source>
        <dbReference type="PROSITE" id="PS50110"/>
    </source>
</evidence>
<evidence type="ECO:0000256" key="8">
    <source>
        <dbReference type="PROSITE-ProRule" id="PRU00169"/>
    </source>
</evidence>
<dbReference type="Gene3D" id="1.10.8.60">
    <property type="match status" value="1"/>
</dbReference>
<evidence type="ECO:0000256" key="4">
    <source>
        <dbReference type="ARBA" id="ARBA00023012"/>
    </source>
</evidence>
<dbReference type="SUPFAM" id="SSF52540">
    <property type="entry name" value="P-loop containing nucleoside triphosphate hydrolases"/>
    <property type="match status" value="1"/>
</dbReference>
<proteinExistence type="predicted"/>
<accession>A0A7X6DNV2</accession>
<dbReference type="InterPro" id="IPR025662">
    <property type="entry name" value="Sigma_54_int_dom_ATP-bd_1"/>
</dbReference>
<dbReference type="InterPro" id="IPR001789">
    <property type="entry name" value="Sig_transdc_resp-reg_receiver"/>
</dbReference>
<dbReference type="AlphaFoldDB" id="A0A7X6DNV2"/>
<dbReference type="InterPro" id="IPR002197">
    <property type="entry name" value="HTH_Fis"/>
</dbReference>
<keyword evidence="1 8" id="KW-0597">Phosphoprotein</keyword>
<dbReference type="SUPFAM" id="SSF52172">
    <property type="entry name" value="CheY-like"/>
    <property type="match status" value="1"/>
</dbReference>
<dbReference type="Gene3D" id="1.10.10.60">
    <property type="entry name" value="Homeodomain-like"/>
    <property type="match status" value="1"/>
</dbReference>
<dbReference type="Pfam" id="PF00072">
    <property type="entry name" value="Response_reg"/>
    <property type="match status" value="1"/>
</dbReference>
<organism evidence="11 12">
    <name type="scientific">Candidatus Manganitrophus noduliformans</name>
    <dbReference type="NCBI Taxonomy" id="2606439"/>
    <lineage>
        <taxon>Bacteria</taxon>
        <taxon>Pseudomonadati</taxon>
        <taxon>Nitrospirota</taxon>
        <taxon>Nitrospiria</taxon>
        <taxon>Candidatus Troglogloeales</taxon>
        <taxon>Candidatus Manganitrophaceae</taxon>
        <taxon>Candidatus Manganitrophus</taxon>
    </lineage>
</organism>
<dbReference type="InterPro" id="IPR027417">
    <property type="entry name" value="P-loop_NTPase"/>
</dbReference>
<dbReference type="PROSITE" id="PS50045">
    <property type="entry name" value="SIGMA54_INTERACT_4"/>
    <property type="match status" value="1"/>
</dbReference>
<dbReference type="InterPro" id="IPR003593">
    <property type="entry name" value="AAA+_ATPase"/>
</dbReference>
<evidence type="ECO:0000256" key="1">
    <source>
        <dbReference type="ARBA" id="ARBA00022553"/>
    </source>
</evidence>
<dbReference type="InterPro" id="IPR025944">
    <property type="entry name" value="Sigma_54_int_dom_CS"/>
</dbReference>
<dbReference type="FunFam" id="3.40.50.300:FF:000006">
    <property type="entry name" value="DNA-binding transcriptional regulator NtrC"/>
    <property type="match status" value="1"/>
</dbReference>
<dbReference type="PRINTS" id="PR01590">
    <property type="entry name" value="HTHFIS"/>
</dbReference>
<dbReference type="GO" id="GO:0006355">
    <property type="term" value="P:regulation of DNA-templated transcription"/>
    <property type="evidence" value="ECO:0007669"/>
    <property type="project" value="InterPro"/>
</dbReference>
<keyword evidence="6" id="KW-0238">DNA-binding</keyword>
<dbReference type="Gene3D" id="3.40.50.2300">
    <property type="match status" value="1"/>
</dbReference>
<dbReference type="FunFam" id="3.40.50.2300:FF:000001">
    <property type="entry name" value="DNA-binding response regulator PhoB"/>
    <property type="match status" value="1"/>
</dbReference>
<dbReference type="Pfam" id="PF00158">
    <property type="entry name" value="Sigma54_activat"/>
    <property type="match status" value="1"/>
</dbReference>
<comment type="caution">
    <text evidence="11">The sequence shown here is derived from an EMBL/GenBank/DDBJ whole genome shotgun (WGS) entry which is preliminary data.</text>
</comment>
<evidence type="ECO:0000256" key="3">
    <source>
        <dbReference type="ARBA" id="ARBA00022840"/>
    </source>
</evidence>
<evidence type="ECO:0000256" key="2">
    <source>
        <dbReference type="ARBA" id="ARBA00022741"/>
    </source>
</evidence>
<dbReference type="GO" id="GO:0005524">
    <property type="term" value="F:ATP binding"/>
    <property type="evidence" value="ECO:0007669"/>
    <property type="project" value="UniProtKB-KW"/>
</dbReference>
<keyword evidence="3" id="KW-0067">ATP-binding</keyword>
<dbReference type="PANTHER" id="PTHR32071:SF57">
    <property type="entry name" value="C4-DICARBOXYLATE TRANSPORT TRANSCRIPTIONAL REGULATORY PROTEIN DCTD"/>
    <property type="match status" value="1"/>
</dbReference>
<keyword evidence="7" id="KW-0804">Transcription</keyword>
<keyword evidence="2" id="KW-0547">Nucleotide-binding</keyword>
<feature type="domain" description="Response regulatory" evidence="10">
    <location>
        <begin position="11"/>
        <end position="126"/>
    </location>
</feature>
<evidence type="ECO:0000256" key="5">
    <source>
        <dbReference type="ARBA" id="ARBA00023015"/>
    </source>
</evidence>
<keyword evidence="4" id="KW-0902">Two-component regulatory system</keyword>
<dbReference type="InterPro" id="IPR011006">
    <property type="entry name" value="CheY-like_superfamily"/>
</dbReference>
<dbReference type="CDD" id="cd00009">
    <property type="entry name" value="AAA"/>
    <property type="match status" value="1"/>
</dbReference>
<dbReference type="InterPro" id="IPR002078">
    <property type="entry name" value="Sigma_54_int"/>
</dbReference>
<keyword evidence="12" id="KW-1185">Reference proteome</keyword>